<protein>
    <recommendedName>
        <fullName evidence="6">G-protein coupled receptors family 1 profile domain-containing protein</fullName>
    </recommendedName>
</protein>
<name>A0A8S3ZL09_9EUPU</name>
<proteinExistence type="predicted"/>
<feature type="transmembrane region" description="Helical" evidence="5">
    <location>
        <begin position="20"/>
        <end position="50"/>
    </location>
</feature>
<evidence type="ECO:0000313" key="7">
    <source>
        <dbReference type="EMBL" id="CAG5127966.1"/>
    </source>
</evidence>
<keyword evidence="2 5" id="KW-0812">Transmembrane</keyword>
<evidence type="ECO:0000256" key="3">
    <source>
        <dbReference type="ARBA" id="ARBA00022989"/>
    </source>
</evidence>
<dbReference type="PRINTS" id="PR00237">
    <property type="entry name" value="GPCRRHODOPSN"/>
</dbReference>
<comment type="subcellular location">
    <subcellularLocation>
        <location evidence="1">Membrane</location>
    </subcellularLocation>
</comment>
<sequence>MNNNTVYTTVLLDIVSNYQYIIVVIVCSVSWIILSLLGIASNMINIITFVAMGLNDGVTVSFLALSFFDLMYVIASFCLGLASALGTVEVLTLTRYAVDPYGLSVLVANIMILLIVTNVLATTFIAVARCMCVVKPLQFKNTFTVLRTVYFMAGFAIFAVAIYTPILANMGMVTGFDNTTKRYRTSLWLPRHREAIKNVIFVIIDLLLPVSTQVIVVFCIVLMANSLQASSRFRQTSKIQTCNKETSISFKENASDSDRLSGKERRVINQVIVISVVYIICNTPKILISVANVTEAEFRIGRRYHNFYLVINFFRKHLEIFNATINTFIYFKYNNKFRNTVVSKWNL</sequence>
<dbReference type="GO" id="GO:0016020">
    <property type="term" value="C:membrane"/>
    <property type="evidence" value="ECO:0007669"/>
    <property type="project" value="UniProtKB-SubCell"/>
</dbReference>
<dbReference type="GO" id="GO:0004930">
    <property type="term" value="F:G protein-coupled receptor activity"/>
    <property type="evidence" value="ECO:0007669"/>
    <property type="project" value="InterPro"/>
</dbReference>
<dbReference type="InterPro" id="IPR000276">
    <property type="entry name" value="GPCR_Rhodpsn"/>
</dbReference>
<evidence type="ECO:0000256" key="1">
    <source>
        <dbReference type="ARBA" id="ARBA00004370"/>
    </source>
</evidence>
<dbReference type="EMBL" id="CAJHNH020002874">
    <property type="protein sequence ID" value="CAG5127966.1"/>
    <property type="molecule type" value="Genomic_DNA"/>
</dbReference>
<dbReference type="AlphaFoldDB" id="A0A8S3ZL09"/>
<dbReference type="InterPro" id="IPR017452">
    <property type="entry name" value="GPCR_Rhodpsn_7TM"/>
</dbReference>
<dbReference type="Proteomes" id="UP000678393">
    <property type="component" value="Unassembled WGS sequence"/>
</dbReference>
<accession>A0A8S3ZL09</accession>
<reference evidence="7" key="1">
    <citation type="submission" date="2021-04" db="EMBL/GenBank/DDBJ databases">
        <authorList>
            <consortium name="Molecular Ecology Group"/>
        </authorList>
    </citation>
    <scope>NUCLEOTIDE SEQUENCE</scope>
</reference>
<feature type="domain" description="G-protein coupled receptors family 1 profile" evidence="6">
    <location>
        <begin position="41"/>
        <end position="330"/>
    </location>
</feature>
<evidence type="ECO:0000256" key="5">
    <source>
        <dbReference type="SAM" id="Phobius"/>
    </source>
</evidence>
<feature type="transmembrane region" description="Helical" evidence="5">
    <location>
        <begin position="199"/>
        <end position="224"/>
    </location>
</feature>
<keyword evidence="8" id="KW-1185">Reference proteome</keyword>
<gene>
    <name evidence="7" type="ORF">CUNI_LOCUS13524</name>
</gene>
<dbReference type="PROSITE" id="PS50262">
    <property type="entry name" value="G_PROTEIN_RECEP_F1_2"/>
    <property type="match status" value="1"/>
</dbReference>
<dbReference type="Pfam" id="PF00001">
    <property type="entry name" value="7tm_1"/>
    <property type="match status" value="1"/>
</dbReference>
<feature type="transmembrane region" description="Helical" evidence="5">
    <location>
        <begin position="149"/>
        <end position="168"/>
    </location>
</feature>
<keyword evidence="4 5" id="KW-0472">Membrane</keyword>
<dbReference type="Gene3D" id="1.20.1070.10">
    <property type="entry name" value="Rhodopsin 7-helix transmembrane proteins"/>
    <property type="match status" value="1"/>
</dbReference>
<dbReference type="InterPro" id="IPR052954">
    <property type="entry name" value="GPCR-Ligand_Int"/>
</dbReference>
<dbReference type="SUPFAM" id="SSF81321">
    <property type="entry name" value="Family A G protein-coupled receptor-like"/>
    <property type="match status" value="1"/>
</dbReference>
<feature type="transmembrane region" description="Helical" evidence="5">
    <location>
        <begin position="105"/>
        <end position="128"/>
    </location>
</feature>
<feature type="transmembrane region" description="Helical" evidence="5">
    <location>
        <begin position="62"/>
        <end position="85"/>
    </location>
</feature>
<keyword evidence="3 5" id="KW-1133">Transmembrane helix</keyword>
<evidence type="ECO:0000313" key="8">
    <source>
        <dbReference type="Proteomes" id="UP000678393"/>
    </source>
</evidence>
<comment type="caution">
    <text evidence="7">The sequence shown here is derived from an EMBL/GenBank/DDBJ whole genome shotgun (WGS) entry which is preliminary data.</text>
</comment>
<dbReference type="OrthoDB" id="6088752at2759"/>
<organism evidence="7 8">
    <name type="scientific">Candidula unifasciata</name>
    <dbReference type="NCBI Taxonomy" id="100452"/>
    <lineage>
        <taxon>Eukaryota</taxon>
        <taxon>Metazoa</taxon>
        <taxon>Spiralia</taxon>
        <taxon>Lophotrochozoa</taxon>
        <taxon>Mollusca</taxon>
        <taxon>Gastropoda</taxon>
        <taxon>Heterobranchia</taxon>
        <taxon>Euthyneura</taxon>
        <taxon>Panpulmonata</taxon>
        <taxon>Eupulmonata</taxon>
        <taxon>Stylommatophora</taxon>
        <taxon>Helicina</taxon>
        <taxon>Helicoidea</taxon>
        <taxon>Geomitridae</taxon>
        <taxon>Candidula</taxon>
    </lineage>
</organism>
<evidence type="ECO:0000256" key="4">
    <source>
        <dbReference type="ARBA" id="ARBA00023136"/>
    </source>
</evidence>
<evidence type="ECO:0000256" key="2">
    <source>
        <dbReference type="ARBA" id="ARBA00022692"/>
    </source>
</evidence>
<dbReference type="PANTHER" id="PTHR46641">
    <property type="entry name" value="FMRFAMIDE RECEPTOR-RELATED"/>
    <property type="match status" value="1"/>
</dbReference>
<evidence type="ECO:0000259" key="6">
    <source>
        <dbReference type="PROSITE" id="PS50262"/>
    </source>
</evidence>
<dbReference type="PANTHER" id="PTHR46641:SF18">
    <property type="entry name" value="G-PROTEIN COUPLED RECEPTORS FAMILY 1 PROFILE DOMAIN-CONTAINING PROTEIN"/>
    <property type="match status" value="1"/>
</dbReference>